<dbReference type="GO" id="GO:0016020">
    <property type="term" value="C:membrane"/>
    <property type="evidence" value="ECO:0007669"/>
    <property type="project" value="UniProtKB-SubCell"/>
</dbReference>
<keyword evidence="7" id="KW-1185">Reference proteome</keyword>
<dbReference type="Pfam" id="PF01027">
    <property type="entry name" value="Bax1-I"/>
    <property type="match status" value="1"/>
</dbReference>
<evidence type="ECO:0000256" key="1">
    <source>
        <dbReference type="ARBA" id="ARBA00004141"/>
    </source>
</evidence>
<organism evidence="6 7">
    <name type="scientific">Canna indica</name>
    <name type="common">Indian-shot</name>
    <dbReference type="NCBI Taxonomy" id="4628"/>
    <lineage>
        <taxon>Eukaryota</taxon>
        <taxon>Viridiplantae</taxon>
        <taxon>Streptophyta</taxon>
        <taxon>Embryophyta</taxon>
        <taxon>Tracheophyta</taxon>
        <taxon>Spermatophyta</taxon>
        <taxon>Magnoliopsida</taxon>
        <taxon>Liliopsida</taxon>
        <taxon>Zingiberales</taxon>
        <taxon>Cannaceae</taxon>
        <taxon>Canna</taxon>
    </lineage>
</organism>
<dbReference type="AlphaFoldDB" id="A0AAQ3QN29"/>
<evidence type="ECO:0000256" key="5">
    <source>
        <dbReference type="RuleBase" id="RU004379"/>
    </source>
</evidence>
<sequence>MKDWNKWDVEAGTAAGGAGLYPNMMESPQLRWGFIRKVYLIVAFQLLLTIVVAVAINLIDPIRHFLLARTTASLVLSLFIMILPLLVMFPMMYFSHRHPVNLVLLFLFTVCLGLSVGLVCMNRDGKVILQAATLTAAVVMGLTLYTFWAAKRGHDFNFLGPFLFAAVLALSIFSLIHFFFPMGKTTTMVFGCISAIVFSGFIVYDTDNLIKRHSYDEYVSAAISLYLDIINLFLALLSIMDD</sequence>
<keyword evidence="4 5" id="KW-0472">Membrane</keyword>
<keyword evidence="2 5" id="KW-0812">Transmembrane</keyword>
<dbReference type="Proteomes" id="UP001327560">
    <property type="component" value="Chromosome 7"/>
</dbReference>
<feature type="transmembrane region" description="Helical" evidence="5">
    <location>
        <begin position="162"/>
        <end position="180"/>
    </location>
</feature>
<evidence type="ECO:0000313" key="6">
    <source>
        <dbReference type="EMBL" id="WOL15271.1"/>
    </source>
</evidence>
<evidence type="ECO:0000256" key="4">
    <source>
        <dbReference type="ARBA" id="ARBA00023136"/>
    </source>
</evidence>
<comment type="subcellular location">
    <subcellularLocation>
        <location evidence="1">Membrane</location>
        <topology evidence="1">Multi-pass membrane protein</topology>
    </subcellularLocation>
</comment>
<gene>
    <name evidence="6" type="ORF">Cni_G24052</name>
</gene>
<name>A0AAQ3QN29_9LILI</name>
<keyword evidence="3 5" id="KW-1133">Transmembrane helix</keyword>
<feature type="transmembrane region" description="Helical" evidence="5">
    <location>
        <begin position="71"/>
        <end position="94"/>
    </location>
</feature>
<protein>
    <submittedName>
        <fullName evidence="6">BI1-like protein isoform X2</fullName>
    </submittedName>
</protein>
<dbReference type="EMBL" id="CP136896">
    <property type="protein sequence ID" value="WOL15271.1"/>
    <property type="molecule type" value="Genomic_DNA"/>
</dbReference>
<evidence type="ECO:0000256" key="3">
    <source>
        <dbReference type="ARBA" id="ARBA00022989"/>
    </source>
</evidence>
<feature type="transmembrane region" description="Helical" evidence="5">
    <location>
        <begin position="38"/>
        <end position="59"/>
    </location>
</feature>
<feature type="transmembrane region" description="Helical" evidence="5">
    <location>
        <begin position="218"/>
        <end position="239"/>
    </location>
</feature>
<evidence type="ECO:0000256" key="2">
    <source>
        <dbReference type="ARBA" id="ARBA00022692"/>
    </source>
</evidence>
<accession>A0AAQ3QN29</accession>
<comment type="similarity">
    <text evidence="5">Belongs to the BI1 family.</text>
</comment>
<dbReference type="PANTHER" id="PTHR23291:SF40">
    <property type="entry name" value="OS07G0177200 PROTEIN"/>
    <property type="match status" value="1"/>
</dbReference>
<dbReference type="InterPro" id="IPR006214">
    <property type="entry name" value="Bax_inhibitor_1-related"/>
</dbReference>
<reference evidence="6 7" key="1">
    <citation type="submission" date="2023-10" db="EMBL/GenBank/DDBJ databases">
        <title>Chromosome-scale genome assembly provides insights into flower coloration mechanisms of Canna indica.</title>
        <authorList>
            <person name="Li C."/>
        </authorList>
    </citation>
    <scope>NUCLEOTIDE SEQUENCE [LARGE SCALE GENOMIC DNA]</scope>
    <source>
        <tissue evidence="6">Flower</tissue>
    </source>
</reference>
<proteinExistence type="inferred from homology"/>
<feature type="transmembrane region" description="Helical" evidence="5">
    <location>
        <begin position="100"/>
        <end position="120"/>
    </location>
</feature>
<dbReference type="PANTHER" id="PTHR23291">
    <property type="entry name" value="BAX INHIBITOR-RELATED"/>
    <property type="match status" value="1"/>
</dbReference>
<feature type="transmembrane region" description="Helical" evidence="5">
    <location>
        <begin position="187"/>
        <end position="206"/>
    </location>
</feature>
<feature type="transmembrane region" description="Helical" evidence="5">
    <location>
        <begin position="127"/>
        <end position="150"/>
    </location>
</feature>
<evidence type="ECO:0000313" key="7">
    <source>
        <dbReference type="Proteomes" id="UP001327560"/>
    </source>
</evidence>